<organism evidence="1 2">
    <name type="scientific">Common midwife toad virus</name>
    <dbReference type="NCBI Taxonomy" id="540070"/>
    <lineage>
        <taxon>Viruses</taxon>
        <taxon>Varidnaviria</taxon>
        <taxon>Bamfordvirae</taxon>
        <taxon>Nucleocytoviricota</taxon>
        <taxon>Megaviricetes</taxon>
        <taxon>Pimascovirales</taxon>
        <taxon>Pimascovirales incertae sedis</taxon>
        <taxon>Iridoviridae</taxon>
        <taxon>Alphairidovirinae</taxon>
        <taxon>Ranavirus</taxon>
        <taxon>Ranavirus alytes1</taxon>
    </lineage>
</organism>
<sequence>MRRKQTFPKHADAYRFLTACASNPTATKVDVAVLSRCLKGGGCLSVSVRAGKTVLVTPYGTMVVPRDSSCPKSAEELLKTLRDSRATEVAKMLVIAALFSTKRKASDETFLLTLRVEMRSVRKYLKILLS</sequence>
<name>H6WEK0_9VIRU</name>
<evidence type="ECO:0000313" key="1">
    <source>
        <dbReference type="EMBL" id="AFA44961.1"/>
    </source>
</evidence>
<accession>H6WEK0</accession>
<dbReference type="EMBL" id="JQ231222">
    <property type="protein sequence ID" value="AFA44961.1"/>
    <property type="molecule type" value="Genomic_DNA"/>
</dbReference>
<proteinExistence type="predicted"/>
<evidence type="ECO:0000313" key="2">
    <source>
        <dbReference type="Proteomes" id="UP000125411"/>
    </source>
</evidence>
<dbReference type="Proteomes" id="UP000125411">
    <property type="component" value="Segment"/>
</dbReference>
<protein>
    <submittedName>
        <fullName evidence="1">Uncharacterized protein</fullName>
    </submittedName>
</protein>
<reference evidence="1 2" key="1">
    <citation type="journal article" date="2012" name="J. Virol.">
        <title>The Genome Sequence of the Emerging Common Midwife Toad Virus Identifies an Evolutionary Intermediate within Ranaviruses.</title>
        <authorList>
            <person name="Mavian C."/>
            <person name="Lopez-Bueno A."/>
            <person name="Balseiro A."/>
            <person name="Casais R."/>
            <person name="Alcami A."/>
            <person name="Alejo A."/>
        </authorList>
    </citation>
    <scope>NUCLEOTIDE SEQUENCE [LARGE SCALE GENOMIC DNA]</scope>
    <source>
        <strain evidence="1">Mesotriton alpestris/2008/E</strain>
    </source>
</reference>